<organism evidence="3 4">
    <name type="scientific">Reticulomyxa filosa</name>
    <dbReference type="NCBI Taxonomy" id="46433"/>
    <lineage>
        <taxon>Eukaryota</taxon>
        <taxon>Sar</taxon>
        <taxon>Rhizaria</taxon>
        <taxon>Retaria</taxon>
        <taxon>Foraminifera</taxon>
        <taxon>Monothalamids</taxon>
        <taxon>Reticulomyxidae</taxon>
        <taxon>Reticulomyxa</taxon>
    </lineage>
</organism>
<dbReference type="Proteomes" id="UP000023152">
    <property type="component" value="Unassembled WGS sequence"/>
</dbReference>
<keyword evidence="4" id="KW-1185">Reference proteome</keyword>
<feature type="region of interest" description="Disordered" evidence="2">
    <location>
        <begin position="1"/>
        <end position="84"/>
    </location>
</feature>
<dbReference type="OMA" id="NERERWG"/>
<evidence type="ECO:0000256" key="2">
    <source>
        <dbReference type="SAM" id="MobiDB-lite"/>
    </source>
</evidence>
<feature type="compositionally biased region" description="Polar residues" evidence="2">
    <location>
        <begin position="348"/>
        <end position="358"/>
    </location>
</feature>
<accession>X6LE82</accession>
<name>X6LE82_RETFI</name>
<protein>
    <submittedName>
        <fullName evidence="3">Uncharacterized protein</fullName>
    </submittedName>
</protein>
<feature type="compositionally biased region" description="Basic and acidic residues" evidence="2">
    <location>
        <begin position="63"/>
        <end position="76"/>
    </location>
</feature>
<comment type="caution">
    <text evidence="3">The sequence shown here is derived from an EMBL/GenBank/DDBJ whole genome shotgun (WGS) entry which is preliminary data.</text>
</comment>
<feature type="coiled-coil region" evidence="1">
    <location>
        <begin position="580"/>
        <end position="607"/>
    </location>
</feature>
<dbReference type="EMBL" id="ASPP01043214">
    <property type="protein sequence ID" value="ETN99695.1"/>
    <property type="molecule type" value="Genomic_DNA"/>
</dbReference>
<feature type="compositionally biased region" description="Low complexity" evidence="2">
    <location>
        <begin position="335"/>
        <end position="347"/>
    </location>
</feature>
<feature type="region of interest" description="Disordered" evidence="2">
    <location>
        <begin position="331"/>
        <end position="358"/>
    </location>
</feature>
<dbReference type="AlphaFoldDB" id="X6LE82"/>
<evidence type="ECO:0000256" key="1">
    <source>
        <dbReference type="SAM" id="Coils"/>
    </source>
</evidence>
<feature type="coiled-coil region" evidence="1">
    <location>
        <begin position="289"/>
        <end position="328"/>
    </location>
</feature>
<keyword evidence="1" id="KW-0175">Coiled coil</keyword>
<sequence length="686" mass="81274">MTENTRQDIPISTEQQTKKKQNQTTDIINNNDKKTGDNHTKSNSGKNVDQSTSKNDSENTDQSTRKNDSRKNDSRKNTSQQNNDIEIESEKIIFAEKASKQKIGMTIKIQDIEWNEAWEIKNNENETFKTNRVTDIQGKELSIKWLKETQGLNLTIDNNNRKVIVSVKQNWLKEIAKNWGNILISTITGITYKIIVIHIKKFLEEKINLDKIIQDRKVIKIIKEKKNNEEMEIWYRISETKINTLMESRKYNHQEQLKVTSNIRNNNIRLVQLKENREFQNQNWLNTIKNKKTEQISQLRKQKRSHELQKIRSEIQRKQRLEQNLISNNTTTIPIRSNNTNTSRITNKGQTTEGSNDIQSNTYNQLLQEVVEETENKDPNTKELSQMLLEQIDNKNRTENKTKELESKVEIDITTDKEINKVEELLNFMEEFTIKYEETINDLQKGNINRNQYLEKIVKWNVKERNGIIINDPREIGEILAINTNERERWGKPLNLTAKIIKNLINDKENIEIDEDTNNKFQYNTKEIIKTSEKVISEMIYVYNLIIKTTNKLYEILKRMNIIKEKQMITTTTVNITYLVKELSLSIMTLTIKLQNLQKKLNRNNIKTYNWIVNQIYHRMQTTLQKKMIDDVQGKIDIKIKKQQEYKEFDGYIRINQEDKLNINYTKKDSINEEIKEILMEISQQL</sequence>
<feature type="compositionally biased region" description="Basic and acidic residues" evidence="2">
    <location>
        <begin position="31"/>
        <end position="40"/>
    </location>
</feature>
<feature type="compositionally biased region" description="Polar residues" evidence="2">
    <location>
        <begin position="41"/>
        <end position="54"/>
    </location>
</feature>
<evidence type="ECO:0000313" key="4">
    <source>
        <dbReference type="Proteomes" id="UP000023152"/>
    </source>
</evidence>
<proteinExistence type="predicted"/>
<evidence type="ECO:0000313" key="3">
    <source>
        <dbReference type="EMBL" id="ETN99695.1"/>
    </source>
</evidence>
<reference evidence="3 4" key="1">
    <citation type="journal article" date="2013" name="Curr. Biol.">
        <title>The Genome of the Foraminiferan Reticulomyxa filosa.</title>
        <authorList>
            <person name="Glockner G."/>
            <person name="Hulsmann N."/>
            <person name="Schleicher M."/>
            <person name="Noegel A.A."/>
            <person name="Eichinger L."/>
            <person name="Gallinger C."/>
            <person name="Pawlowski J."/>
            <person name="Sierra R."/>
            <person name="Euteneuer U."/>
            <person name="Pillet L."/>
            <person name="Moustafa A."/>
            <person name="Platzer M."/>
            <person name="Groth M."/>
            <person name="Szafranski K."/>
            <person name="Schliwa M."/>
        </authorList>
    </citation>
    <scope>NUCLEOTIDE SEQUENCE [LARGE SCALE GENOMIC DNA]</scope>
</reference>
<feature type="non-terminal residue" evidence="3">
    <location>
        <position position="686"/>
    </location>
</feature>
<gene>
    <name evidence="3" type="ORF">RFI_37775</name>
</gene>